<dbReference type="GO" id="GO:0003964">
    <property type="term" value="F:RNA-directed DNA polymerase activity"/>
    <property type="evidence" value="ECO:0007669"/>
    <property type="project" value="UniProtKB-KW"/>
</dbReference>
<evidence type="ECO:0000259" key="7">
    <source>
        <dbReference type="Pfam" id="PF06817"/>
    </source>
</evidence>
<gene>
    <name evidence="8" type="primary">Ervk19</name>
    <name evidence="8" type="ORF">AREINT_R14858</name>
</gene>
<evidence type="ECO:0000256" key="5">
    <source>
        <dbReference type="ARBA" id="ARBA00022801"/>
    </source>
</evidence>
<keyword evidence="2" id="KW-0548">Nucleotidyltransferase</keyword>
<protein>
    <submittedName>
        <fullName evidence="8">POK19 protein</fullName>
    </submittedName>
</protein>
<dbReference type="PANTHER" id="PTHR41694:SF3">
    <property type="entry name" value="RNA-DIRECTED DNA POLYMERASE-RELATED"/>
    <property type="match status" value="1"/>
</dbReference>
<comment type="caution">
    <text evidence="8">The sequence shown here is derived from an EMBL/GenBank/DDBJ whole genome shotgun (WGS) entry which is preliminary data.</text>
</comment>
<keyword evidence="5" id="KW-0378">Hydrolase</keyword>
<feature type="domain" description="Reverse transcriptase thumb" evidence="7">
    <location>
        <begin position="8"/>
        <end position="52"/>
    </location>
</feature>
<dbReference type="Gene3D" id="3.30.70.270">
    <property type="match status" value="1"/>
</dbReference>
<keyword evidence="4" id="KW-0255">Endonuclease</keyword>
<dbReference type="InterPro" id="IPR010661">
    <property type="entry name" value="RVT_thumb"/>
</dbReference>
<feature type="non-terminal residue" evidence="8">
    <location>
        <position position="52"/>
    </location>
</feature>
<dbReference type="PANTHER" id="PTHR41694">
    <property type="entry name" value="ENDOGENOUS RETROVIRUS GROUP K MEMBER POL PROTEIN"/>
    <property type="match status" value="1"/>
</dbReference>
<dbReference type="InterPro" id="IPR043128">
    <property type="entry name" value="Rev_trsase/Diguanyl_cyclase"/>
</dbReference>
<dbReference type="InterPro" id="IPR043502">
    <property type="entry name" value="DNA/RNA_pol_sf"/>
</dbReference>
<dbReference type="GO" id="GO:0016787">
    <property type="term" value="F:hydrolase activity"/>
    <property type="evidence" value="ECO:0007669"/>
    <property type="project" value="UniProtKB-KW"/>
</dbReference>
<evidence type="ECO:0000256" key="2">
    <source>
        <dbReference type="ARBA" id="ARBA00022695"/>
    </source>
</evidence>
<dbReference type="GO" id="GO:0035613">
    <property type="term" value="F:RNA stem-loop binding"/>
    <property type="evidence" value="ECO:0007669"/>
    <property type="project" value="TreeGrafter"/>
</dbReference>
<organism evidence="8 9">
    <name type="scientific">Arenaria interpres</name>
    <name type="common">Ruddy turnstone</name>
    <name type="synonym">Tringa interpres</name>
    <dbReference type="NCBI Taxonomy" id="54971"/>
    <lineage>
        <taxon>Eukaryota</taxon>
        <taxon>Metazoa</taxon>
        <taxon>Chordata</taxon>
        <taxon>Craniata</taxon>
        <taxon>Vertebrata</taxon>
        <taxon>Euteleostomi</taxon>
        <taxon>Archelosauria</taxon>
        <taxon>Archosauria</taxon>
        <taxon>Dinosauria</taxon>
        <taxon>Saurischia</taxon>
        <taxon>Theropoda</taxon>
        <taxon>Coelurosauria</taxon>
        <taxon>Aves</taxon>
        <taxon>Neognathae</taxon>
        <taxon>Neoaves</taxon>
        <taxon>Charadriiformes</taxon>
        <taxon>Scolopacidae</taxon>
        <taxon>Arenaria</taxon>
    </lineage>
</organism>
<dbReference type="AlphaFoldDB" id="A0A7L0HYC0"/>
<evidence type="ECO:0000256" key="3">
    <source>
        <dbReference type="ARBA" id="ARBA00022722"/>
    </source>
</evidence>
<dbReference type="Proteomes" id="UP000541811">
    <property type="component" value="Unassembled WGS sequence"/>
</dbReference>
<evidence type="ECO:0000256" key="6">
    <source>
        <dbReference type="ARBA" id="ARBA00022918"/>
    </source>
</evidence>
<dbReference type="EMBL" id="VXAK01019392">
    <property type="protein sequence ID" value="NXK25216.1"/>
    <property type="molecule type" value="Genomic_DNA"/>
</dbReference>
<evidence type="ECO:0000256" key="1">
    <source>
        <dbReference type="ARBA" id="ARBA00022679"/>
    </source>
</evidence>
<name>A0A7L0HYC0_AREIN</name>
<dbReference type="GO" id="GO:0004519">
    <property type="term" value="F:endonuclease activity"/>
    <property type="evidence" value="ECO:0007669"/>
    <property type="project" value="UniProtKB-KW"/>
</dbReference>
<sequence>QALKLVLQMRTLNDTQKLLGTIKWFRPFLGITTQDLHPLCQLLKGDPALNSK</sequence>
<keyword evidence="6" id="KW-0695">RNA-directed DNA polymerase</keyword>
<keyword evidence="9" id="KW-1185">Reference proteome</keyword>
<reference evidence="8 9" key="1">
    <citation type="submission" date="2019-09" db="EMBL/GenBank/DDBJ databases">
        <title>Bird 10,000 Genomes (B10K) Project - Family phase.</title>
        <authorList>
            <person name="Zhang G."/>
        </authorList>
    </citation>
    <scope>NUCLEOTIDE SEQUENCE [LARGE SCALE GENOMIC DNA]</scope>
    <source>
        <strain evidence="8">B10K-DU-005-73</strain>
        <tissue evidence="8">Liver</tissue>
    </source>
</reference>
<evidence type="ECO:0000256" key="4">
    <source>
        <dbReference type="ARBA" id="ARBA00022759"/>
    </source>
</evidence>
<proteinExistence type="predicted"/>
<accession>A0A7L0HYC0</accession>
<keyword evidence="3" id="KW-0540">Nuclease</keyword>
<evidence type="ECO:0000313" key="9">
    <source>
        <dbReference type="Proteomes" id="UP000541811"/>
    </source>
</evidence>
<dbReference type="SUPFAM" id="SSF56672">
    <property type="entry name" value="DNA/RNA polymerases"/>
    <property type="match status" value="1"/>
</dbReference>
<evidence type="ECO:0000313" key="8">
    <source>
        <dbReference type="EMBL" id="NXK25216.1"/>
    </source>
</evidence>
<dbReference type="Pfam" id="PF06817">
    <property type="entry name" value="RVT_thumb"/>
    <property type="match status" value="1"/>
</dbReference>
<feature type="non-terminal residue" evidence="8">
    <location>
        <position position="1"/>
    </location>
</feature>
<keyword evidence="1" id="KW-0808">Transferase</keyword>